<sequence length="184" mass="21807">MKKIFIFWVSFISCFPVYAQELQCSKNYPLFEKMMEDKMMIMKNGNFEEVLRFKDKYAYSTLFDSKHLGKMFTGVKWVSPEEYADRVKRVMDDVKSGFIVDDGNKLFPIKYNGILSAGEVCVIPVEARFMINGKEKLDRKYTIYVRNLKTNQWRSLIYSDYISKDDFNEFFPDFPNDIDLSKVD</sequence>
<feature type="chain" id="PRO_5043756941" description="DUF3828 domain-containing protein" evidence="1">
    <location>
        <begin position="20"/>
        <end position="184"/>
    </location>
</feature>
<keyword evidence="1" id="KW-0732">Signal</keyword>
<organism evidence="2 3">
    <name type="scientific">Acinetobacter gerneri</name>
    <dbReference type="NCBI Taxonomy" id="202952"/>
    <lineage>
        <taxon>Bacteria</taxon>
        <taxon>Pseudomonadati</taxon>
        <taxon>Pseudomonadota</taxon>
        <taxon>Gammaproteobacteria</taxon>
        <taxon>Moraxellales</taxon>
        <taxon>Moraxellaceae</taxon>
        <taxon>Acinetobacter</taxon>
    </lineage>
</organism>
<dbReference type="AlphaFoldDB" id="A0AAW8JJJ9"/>
<accession>A0AAW8JJJ9</accession>
<protein>
    <recommendedName>
        <fullName evidence="4">DUF3828 domain-containing protein</fullName>
    </recommendedName>
</protein>
<dbReference type="Proteomes" id="UP001243195">
    <property type="component" value="Unassembled WGS sequence"/>
</dbReference>
<proteinExistence type="predicted"/>
<dbReference type="EMBL" id="JAVIDA010000011">
    <property type="protein sequence ID" value="MDQ9071785.1"/>
    <property type="molecule type" value="Genomic_DNA"/>
</dbReference>
<reference evidence="2" key="1">
    <citation type="submission" date="2023-08" db="EMBL/GenBank/DDBJ databases">
        <title>Emergence of clinically-relevant ST2 carbapenem-resistant Acinetobacter baumannii strains in hospital sewages in Zhejiang, East of China.</title>
        <authorList>
            <person name="Kaichao C."/>
            <person name="Zhang R."/>
        </authorList>
    </citation>
    <scope>NUCLEOTIDE SEQUENCE</scope>
    <source>
        <strain evidence="2">M-SY-60</strain>
    </source>
</reference>
<name>A0AAW8JJJ9_9GAMM</name>
<evidence type="ECO:0000313" key="3">
    <source>
        <dbReference type="Proteomes" id="UP001243195"/>
    </source>
</evidence>
<gene>
    <name evidence="2" type="ORF">RFH51_09965</name>
</gene>
<feature type="signal peptide" evidence="1">
    <location>
        <begin position="1"/>
        <end position="19"/>
    </location>
</feature>
<dbReference type="RefSeq" id="WP_308956126.1">
    <property type="nucleotide sequence ID" value="NZ_JAVICY010000012.1"/>
</dbReference>
<comment type="caution">
    <text evidence="2">The sequence shown here is derived from an EMBL/GenBank/DDBJ whole genome shotgun (WGS) entry which is preliminary data.</text>
</comment>
<evidence type="ECO:0008006" key="4">
    <source>
        <dbReference type="Google" id="ProtNLM"/>
    </source>
</evidence>
<evidence type="ECO:0000256" key="1">
    <source>
        <dbReference type="SAM" id="SignalP"/>
    </source>
</evidence>
<evidence type="ECO:0000313" key="2">
    <source>
        <dbReference type="EMBL" id="MDQ9071785.1"/>
    </source>
</evidence>